<feature type="compositionally biased region" description="Basic and acidic residues" evidence="1">
    <location>
        <begin position="96"/>
        <end position="107"/>
    </location>
</feature>
<dbReference type="AlphaFoldDB" id="A0A077RCB6"/>
<feature type="compositionally biased region" description="Basic residues" evidence="1">
    <location>
        <begin position="146"/>
        <end position="155"/>
    </location>
</feature>
<keyword evidence="2" id="KW-0472">Membrane</keyword>
<evidence type="ECO:0000313" key="4">
    <source>
        <dbReference type="EMBL" id="CDI55104.1"/>
    </source>
</evidence>
<feature type="region of interest" description="Disordered" evidence="1">
    <location>
        <begin position="430"/>
        <end position="455"/>
    </location>
</feature>
<dbReference type="EMBL" id="HG529637">
    <property type="protein sequence ID" value="CDI55104.1"/>
    <property type="molecule type" value="Genomic_DNA"/>
</dbReference>
<feature type="compositionally biased region" description="Polar residues" evidence="1">
    <location>
        <begin position="373"/>
        <end position="382"/>
    </location>
</feature>
<name>A0A077RCB6_9BASI</name>
<feature type="compositionally biased region" description="Gly residues" evidence="1">
    <location>
        <begin position="443"/>
        <end position="453"/>
    </location>
</feature>
<evidence type="ECO:0000256" key="3">
    <source>
        <dbReference type="SAM" id="SignalP"/>
    </source>
</evidence>
<feature type="signal peptide" evidence="3">
    <location>
        <begin position="1"/>
        <end position="27"/>
    </location>
</feature>
<accession>A0A077RCB6</accession>
<feature type="chain" id="PRO_5001722958" evidence="3">
    <location>
        <begin position="28"/>
        <end position="483"/>
    </location>
</feature>
<feature type="compositionally biased region" description="Polar residues" evidence="1">
    <location>
        <begin position="69"/>
        <end position="78"/>
    </location>
</feature>
<keyword evidence="2" id="KW-1133">Transmembrane helix</keyword>
<feature type="compositionally biased region" description="Basic and acidic residues" evidence="1">
    <location>
        <begin position="156"/>
        <end position="165"/>
    </location>
</feature>
<evidence type="ECO:0000256" key="2">
    <source>
        <dbReference type="SAM" id="Phobius"/>
    </source>
</evidence>
<feature type="transmembrane region" description="Helical" evidence="2">
    <location>
        <begin position="462"/>
        <end position="482"/>
    </location>
</feature>
<feature type="compositionally biased region" description="Basic and acidic residues" evidence="1">
    <location>
        <begin position="356"/>
        <end position="370"/>
    </location>
</feature>
<feature type="region of interest" description="Disordered" evidence="1">
    <location>
        <begin position="69"/>
        <end position="107"/>
    </location>
</feature>
<evidence type="ECO:0000256" key="1">
    <source>
        <dbReference type="SAM" id="MobiDB-lite"/>
    </source>
</evidence>
<reference evidence="4" key="1">
    <citation type="journal article" date="2014" name="Genome Biol. Evol.">
        <title>Gene Loss Rather Than Gene Gain Is Associated with a Host Jump from Monocots to Dicots in the Smut Fungus Melanopsichium pennsylvanicum.</title>
        <authorList>
            <person name="Sharma R."/>
            <person name="Mishra B."/>
            <person name="Runge F."/>
            <person name="Thines M."/>
        </authorList>
    </citation>
    <scope>NUCLEOTIDE SEQUENCE</scope>
    <source>
        <strain evidence="4">4</strain>
    </source>
</reference>
<feature type="compositionally biased region" description="Pro residues" evidence="1">
    <location>
        <begin position="342"/>
        <end position="353"/>
    </location>
</feature>
<proteinExistence type="predicted"/>
<organism evidence="4">
    <name type="scientific">Melanopsichium pennsylvanicum 4</name>
    <dbReference type="NCBI Taxonomy" id="1398559"/>
    <lineage>
        <taxon>Eukaryota</taxon>
        <taxon>Fungi</taxon>
        <taxon>Dikarya</taxon>
        <taxon>Basidiomycota</taxon>
        <taxon>Ustilaginomycotina</taxon>
        <taxon>Ustilaginomycetes</taxon>
        <taxon>Ustilaginales</taxon>
        <taxon>Ustilaginaceae</taxon>
        <taxon>Melanopsichium</taxon>
    </lineage>
</organism>
<keyword evidence="2" id="KW-0812">Transmembrane</keyword>
<protein>
    <submittedName>
        <fullName evidence="4">Uncharacterized protein</fullName>
    </submittedName>
</protein>
<keyword evidence="3" id="KW-0732">Signal</keyword>
<feature type="compositionally biased region" description="Polar residues" evidence="1">
    <location>
        <begin position="225"/>
        <end position="241"/>
    </location>
</feature>
<sequence length="483" mass="51636">MLHSRILFSGTAIFLFVLVMFISAVEGSIEHPAQTHLKRQQGALDGPKFSFASSIDSEPVQVKSNFNQFASPLSSSSGPIHPDPDRHAKKHHRHHVKEDKDRKSLSRKKLDDWMHKLGMYPSKHQIDQLYNLVRHGTKGQTKKYHRHHRHHHHHHHDVEHQHMFESAKQGDGQKPKIWTEMPSKHSDTFHKAVPIDGDGQINPKLGILPPGTPGKRRPWKWQDENMPSSQASPSQKISTPISPARPPLPEPANTIPAPTGLSAHGVNTGSNLKLAPLPAAGGDVGGDKNESNDSLNRHKIAPMTSVPSSLPASSAGDGGEKADGRKGTSGSLNPSSTTASTPPIPADIVPPPALTDGKDEKDAKESEKDINTGVENSDSRLVNSALTNGTNQTKSIAGIPIADSNDDQNDNVQDGDIKVPLAQAVNTTTKSAIGGNTSATKSSGGGKGTGNSGGTKSMQLDGWSWTGSVTIVAVVLGVLLFAI</sequence>
<feature type="region of interest" description="Disordered" evidence="1">
    <location>
        <begin position="146"/>
        <end position="382"/>
    </location>
</feature>